<dbReference type="InterPro" id="IPR046346">
    <property type="entry name" value="Aminoacid_DH-like_N_sf"/>
</dbReference>
<dbReference type="RefSeq" id="WP_100789455.1">
    <property type="nucleotide sequence ID" value="NZ_NPDQ01000002.1"/>
</dbReference>
<keyword evidence="3 6" id="KW-0479">Metal-binding</keyword>
<feature type="binding site" evidence="6">
    <location>
        <position position="133"/>
    </location>
    <ligand>
        <name>a divalent metal cation</name>
        <dbReference type="ChEBI" id="CHEBI:60240"/>
    </ligand>
</feature>
<gene>
    <name evidence="9" type="ORF">EHQ30_06545</name>
</gene>
<evidence type="ECO:0000256" key="1">
    <source>
        <dbReference type="ARBA" id="ARBA00001936"/>
    </source>
</evidence>
<dbReference type="PANTHER" id="PTHR43237:SF4">
    <property type="entry name" value="NADP-DEPENDENT MALIC ENZYME"/>
    <property type="match status" value="1"/>
</dbReference>
<accession>A0A2M9Y448</accession>
<name>A0A2M9Y448_9LEPT</name>
<dbReference type="EMBL" id="RQFP01000001">
    <property type="protein sequence ID" value="TGK96260.1"/>
    <property type="molecule type" value="Genomic_DNA"/>
</dbReference>
<dbReference type="SMART" id="SM01274">
    <property type="entry name" value="malic"/>
    <property type="match status" value="1"/>
</dbReference>
<dbReference type="InterPro" id="IPR045213">
    <property type="entry name" value="Malic_NAD-bd_bact_type"/>
</dbReference>
<dbReference type="InterPro" id="IPR001891">
    <property type="entry name" value="Malic_OxRdtase"/>
</dbReference>
<evidence type="ECO:0000256" key="4">
    <source>
        <dbReference type="ARBA" id="ARBA00023002"/>
    </source>
</evidence>
<dbReference type="PANTHER" id="PTHR43237">
    <property type="entry name" value="NADP-DEPENDENT MALIC ENZYME"/>
    <property type="match status" value="1"/>
</dbReference>
<dbReference type="GO" id="GO:0051287">
    <property type="term" value="F:NAD binding"/>
    <property type="evidence" value="ECO:0007669"/>
    <property type="project" value="InterPro"/>
</dbReference>
<proteinExistence type="inferred from homology"/>
<dbReference type="CDD" id="cd05311">
    <property type="entry name" value="NAD_bind_2_malic_enz"/>
    <property type="match status" value="1"/>
</dbReference>
<evidence type="ECO:0000313" key="9">
    <source>
        <dbReference type="EMBL" id="TGK96260.1"/>
    </source>
</evidence>
<dbReference type="AlphaFoldDB" id="A0A2M9Y448"/>
<dbReference type="Proteomes" id="UP000297891">
    <property type="component" value="Unassembled WGS sequence"/>
</dbReference>
<comment type="cofactor">
    <cofactor evidence="1">
        <name>Mn(2+)</name>
        <dbReference type="ChEBI" id="CHEBI:29035"/>
    </cofactor>
</comment>
<feature type="domain" description="Malic enzyme N-terminal" evidence="8">
    <location>
        <begin position="14"/>
        <end position="147"/>
    </location>
</feature>
<dbReference type="Pfam" id="PF03949">
    <property type="entry name" value="Malic_M"/>
    <property type="match status" value="1"/>
</dbReference>
<evidence type="ECO:0000256" key="5">
    <source>
        <dbReference type="PIRSR" id="PIRSR000106-2"/>
    </source>
</evidence>
<dbReference type="InterPro" id="IPR012301">
    <property type="entry name" value="Malic_N_dom"/>
</dbReference>
<dbReference type="InterPro" id="IPR051674">
    <property type="entry name" value="Malate_Decarboxylase"/>
</dbReference>
<dbReference type="InterPro" id="IPR037062">
    <property type="entry name" value="Malic_N_dom_sf"/>
</dbReference>
<dbReference type="Gene3D" id="3.40.50.720">
    <property type="entry name" value="NAD(P)-binding Rossmann-like Domain"/>
    <property type="match status" value="1"/>
</dbReference>
<organism evidence="9 10">
    <name type="scientific">Leptospira brenneri</name>
    <dbReference type="NCBI Taxonomy" id="2023182"/>
    <lineage>
        <taxon>Bacteria</taxon>
        <taxon>Pseudomonadati</taxon>
        <taxon>Spirochaetota</taxon>
        <taxon>Spirochaetia</taxon>
        <taxon>Leptospirales</taxon>
        <taxon>Leptospiraceae</taxon>
        <taxon>Leptospira</taxon>
    </lineage>
</organism>
<feature type="binding site" evidence="6">
    <location>
        <position position="132"/>
    </location>
    <ligand>
        <name>a divalent metal cation</name>
        <dbReference type="ChEBI" id="CHEBI:60240"/>
    </ligand>
</feature>
<dbReference type="GO" id="GO:0046872">
    <property type="term" value="F:metal ion binding"/>
    <property type="evidence" value="ECO:0007669"/>
    <property type="project" value="UniProtKB-KW"/>
</dbReference>
<dbReference type="PROSITE" id="PS00331">
    <property type="entry name" value="MALIC_ENZYMES"/>
    <property type="match status" value="1"/>
</dbReference>
<dbReference type="Gene3D" id="3.40.50.10380">
    <property type="entry name" value="Malic enzyme, N-terminal domain"/>
    <property type="match status" value="1"/>
</dbReference>
<dbReference type="OrthoDB" id="9805787at2"/>
<dbReference type="FunFam" id="3.40.50.10380:FF:000003">
    <property type="entry name" value="NADP-dependent malic enzyme"/>
    <property type="match status" value="1"/>
</dbReference>
<dbReference type="PIRSF" id="PIRSF000106">
    <property type="entry name" value="ME"/>
    <property type="match status" value="1"/>
</dbReference>
<evidence type="ECO:0000256" key="2">
    <source>
        <dbReference type="ARBA" id="ARBA00008785"/>
    </source>
</evidence>
<dbReference type="GO" id="GO:0016616">
    <property type="term" value="F:oxidoreductase activity, acting on the CH-OH group of donors, NAD or NADP as acceptor"/>
    <property type="evidence" value="ECO:0007669"/>
    <property type="project" value="InterPro"/>
</dbReference>
<dbReference type="GO" id="GO:0004470">
    <property type="term" value="F:malic enzyme activity"/>
    <property type="evidence" value="ECO:0007669"/>
    <property type="project" value="InterPro"/>
</dbReference>
<feature type="binding site" evidence="5">
    <location>
        <position position="282"/>
    </location>
    <ligand>
        <name>(S)-malate</name>
        <dbReference type="ChEBI" id="CHEBI:15589"/>
    </ligand>
</feature>
<sequence length="433" mass="47352">MKNSALEYHSRFPKGKTKVVPTKPTENSYDLSLAYSPGVAYPCLEIEKQPELVYEYTNRGNLVGIITNGTAILGLGNIGASAGKPVMEGKAVLFKKFAGIDVFDIEINETDPEKFITIVKALEPTFGGINLEDIRAPECFHIEKTLDQSMKIPVFHDDQHGTAIISTAALLNSLELTGKKAGNLKVVINGAGAAAISIAEMLTHIGVKHESIYMLDSRGVINHKRTNLHESKLPFVRNTDAETLEDIFPGTDVFIGVSVANVVTEAMVKSMAEKPIMFALANPDPEIPYPDAKHARPDLIMATGRSDYPNQVNNVLGFPFIFRGALDVRAKVVNMEMKLAAAYALSELTKLPVPVEVSEAYNEKEIRFGADYIIPKPLDSRVLYHVAPAVAEAAVKTGVNQVEYPGREAYVKFLESVMAQQQESISALEIYTD</sequence>
<keyword evidence="10" id="KW-1185">Reference proteome</keyword>
<dbReference type="Pfam" id="PF00390">
    <property type="entry name" value="malic"/>
    <property type="match status" value="2"/>
</dbReference>
<comment type="caution">
    <text evidence="9">The sequence shown here is derived from an EMBL/GenBank/DDBJ whole genome shotgun (WGS) entry which is preliminary data.</text>
</comment>
<comment type="cofactor">
    <cofactor evidence="6">
        <name>Mg(2+)</name>
        <dbReference type="ChEBI" id="CHEBI:18420"/>
    </cofactor>
    <cofactor evidence="6">
        <name>Mn(2+)</name>
        <dbReference type="ChEBI" id="CHEBI:29035"/>
    </cofactor>
    <text evidence="6">Divalent metal cations. Prefers magnesium or manganese.</text>
</comment>
<reference evidence="9" key="1">
    <citation type="journal article" date="2019" name="PLoS Negl. Trop. Dis.">
        <title>Revisiting the worldwide diversity of Leptospira species in the environment.</title>
        <authorList>
            <person name="Vincent A.T."/>
            <person name="Schiettekatte O."/>
            <person name="Bourhy P."/>
            <person name="Veyrier F.J."/>
            <person name="Picardeau M."/>
        </authorList>
    </citation>
    <scope>NUCLEOTIDE SEQUENCE [LARGE SCALE GENOMIC DNA]</scope>
    <source>
        <strain evidence="9">201800277</strain>
    </source>
</reference>
<dbReference type="InterPro" id="IPR012302">
    <property type="entry name" value="Malic_NAD-bd"/>
</dbReference>
<evidence type="ECO:0000256" key="3">
    <source>
        <dbReference type="ARBA" id="ARBA00022723"/>
    </source>
</evidence>
<evidence type="ECO:0000259" key="8">
    <source>
        <dbReference type="SMART" id="SM01274"/>
    </source>
</evidence>
<dbReference type="SUPFAM" id="SSF51735">
    <property type="entry name" value="NAD(P)-binding Rossmann-fold domains"/>
    <property type="match status" value="1"/>
</dbReference>
<dbReference type="InterPro" id="IPR015884">
    <property type="entry name" value="Malic_enzyme_CS"/>
</dbReference>
<keyword evidence="4" id="KW-0560">Oxidoreductase</keyword>
<dbReference type="InterPro" id="IPR036291">
    <property type="entry name" value="NAD(P)-bd_dom_sf"/>
</dbReference>
<protein>
    <submittedName>
        <fullName evidence="9">Malate dehydrogenase</fullName>
    </submittedName>
</protein>
<dbReference type="SMART" id="SM00919">
    <property type="entry name" value="Malic_M"/>
    <property type="match status" value="1"/>
</dbReference>
<feature type="binding site" evidence="6">
    <location>
        <position position="158"/>
    </location>
    <ligand>
        <name>a divalent metal cation</name>
        <dbReference type="ChEBI" id="CHEBI:60240"/>
    </ligand>
</feature>
<evidence type="ECO:0000259" key="7">
    <source>
        <dbReference type="SMART" id="SM00919"/>
    </source>
</evidence>
<feature type="domain" description="Malic enzyme NAD-binding" evidence="7">
    <location>
        <begin position="159"/>
        <end position="395"/>
    </location>
</feature>
<dbReference type="SUPFAM" id="SSF53223">
    <property type="entry name" value="Aminoacid dehydrogenase-like, N-terminal domain"/>
    <property type="match status" value="1"/>
</dbReference>
<feature type="binding site" evidence="5">
    <location>
        <position position="313"/>
    </location>
    <ligand>
        <name>(S)-malate</name>
        <dbReference type="ChEBI" id="CHEBI:15589"/>
    </ligand>
</feature>
<comment type="similarity">
    <text evidence="2">Belongs to the malic enzymes family.</text>
</comment>
<evidence type="ECO:0000256" key="6">
    <source>
        <dbReference type="PIRSR" id="PIRSR000106-3"/>
    </source>
</evidence>
<evidence type="ECO:0000313" key="10">
    <source>
        <dbReference type="Proteomes" id="UP000297891"/>
    </source>
</evidence>
<dbReference type="FunFam" id="3.40.50.720:FF:000095">
    <property type="entry name" value="NADP-dependent malic enzyme"/>
    <property type="match status" value="1"/>
</dbReference>